<keyword evidence="2" id="KW-1185">Reference proteome</keyword>
<dbReference type="Proteomes" id="UP000783686">
    <property type="component" value="Unassembled WGS sequence"/>
</dbReference>
<evidence type="ECO:0000313" key="1">
    <source>
        <dbReference type="EMBL" id="CAD5215246.1"/>
    </source>
</evidence>
<dbReference type="EMBL" id="CAJFCW020000003">
    <property type="protein sequence ID" value="CAG9103750.1"/>
    <property type="molecule type" value="Genomic_DNA"/>
</dbReference>
<proteinExistence type="predicted"/>
<name>A0A811KIV9_9BILA</name>
<protein>
    <submittedName>
        <fullName evidence="1">Uncharacterized protein</fullName>
    </submittedName>
</protein>
<dbReference type="Proteomes" id="UP000614601">
    <property type="component" value="Unassembled WGS sequence"/>
</dbReference>
<organism evidence="1 2">
    <name type="scientific">Bursaphelenchus okinawaensis</name>
    <dbReference type="NCBI Taxonomy" id="465554"/>
    <lineage>
        <taxon>Eukaryota</taxon>
        <taxon>Metazoa</taxon>
        <taxon>Ecdysozoa</taxon>
        <taxon>Nematoda</taxon>
        <taxon>Chromadorea</taxon>
        <taxon>Rhabditida</taxon>
        <taxon>Tylenchina</taxon>
        <taxon>Tylenchomorpha</taxon>
        <taxon>Aphelenchoidea</taxon>
        <taxon>Aphelenchoididae</taxon>
        <taxon>Bursaphelenchus</taxon>
    </lineage>
</organism>
<reference evidence="1" key="1">
    <citation type="submission" date="2020-09" db="EMBL/GenBank/DDBJ databases">
        <authorList>
            <person name="Kikuchi T."/>
        </authorList>
    </citation>
    <scope>NUCLEOTIDE SEQUENCE</scope>
    <source>
        <strain evidence="1">SH1</strain>
    </source>
</reference>
<evidence type="ECO:0000313" key="2">
    <source>
        <dbReference type="Proteomes" id="UP000614601"/>
    </source>
</evidence>
<accession>A0A811KIV9</accession>
<dbReference type="EMBL" id="CAJFDH010000003">
    <property type="protein sequence ID" value="CAD5215246.1"/>
    <property type="molecule type" value="Genomic_DNA"/>
</dbReference>
<comment type="caution">
    <text evidence="1">The sequence shown here is derived from an EMBL/GenBank/DDBJ whole genome shotgun (WGS) entry which is preliminary data.</text>
</comment>
<gene>
    <name evidence="1" type="ORF">BOKJ2_LOCUS5997</name>
</gene>
<sequence length="114" mass="13099">MDRAGWSTAHVKQKTFRRAVERREDRVRLAAANAFRHSLARLQRSDWDACVSRKDSWFRGFGRSRADSKDTEDESESYLEELESVLAVESTDQLKALFGRRAAVVRRGVVGRRG</sequence>
<dbReference type="AlphaFoldDB" id="A0A811KIV9"/>